<feature type="compositionally biased region" description="Polar residues" evidence="1">
    <location>
        <begin position="124"/>
        <end position="133"/>
    </location>
</feature>
<dbReference type="Proteomes" id="UP000728185">
    <property type="component" value="Unassembled WGS sequence"/>
</dbReference>
<dbReference type="GO" id="GO:0031032">
    <property type="term" value="P:actomyosin structure organization"/>
    <property type="evidence" value="ECO:0007669"/>
    <property type="project" value="TreeGrafter"/>
</dbReference>
<dbReference type="SUPFAM" id="SSF54236">
    <property type="entry name" value="Ubiquitin-like"/>
    <property type="match status" value="1"/>
</dbReference>
<evidence type="ECO:0000313" key="3">
    <source>
        <dbReference type="EMBL" id="KAA0192028.1"/>
    </source>
</evidence>
<feature type="region of interest" description="Disordered" evidence="1">
    <location>
        <begin position="1"/>
        <end position="186"/>
    </location>
</feature>
<dbReference type="PANTHER" id="PTHR23280">
    <property type="entry name" value="4.1 G PROTEIN"/>
    <property type="match status" value="1"/>
</dbReference>
<dbReference type="InterPro" id="IPR029071">
    <property type="entry name" value="Ubiquitin-like_domsf"/>
</dbReference>
<dbReference type="PROSITE" id="PS50057">
    <property type="entry name" value="FERM_3"/>
    <property type="match status" value="1"/>
</dbReference>
<dbReference type="GO" id="GO:0005856">
    <property type="term" value="C:cytoskeleton"/>
    <property type="evidence" value="ECO:0007669"/>
    <property type="project" value="TreeGrafter"/>
</dbReference>
<sequence length="364" mass="41738">MSAAMDDQDNSARSDRSRDHAHRRKKREEARSDTGPSETANHRSNRRRKEKADSVNDHPSNYHTKDGEHSPPEVNDEFAQPEERARYFDPKESVTEGERSHRHGERRSKHRSHRRRSSVRESEYTNSPVSQPHNHYDTENAPMDYLYGSEETEEYVEEQAGYTPSVDENYPEHEGSVLSGSQMPNGSVSYRPDYDIRRQTNHLRSHSHITPSVQSVSDFGDNSVHSVTPRTVGGGEPGYWHLDDERNNPLPPVVNTNVGPELISARPKPLRKFLSSFRRLKPKALHRTELQAADPSGNFNAQVIMLDGEEVSYPVDKNDLGLSLFNKVCETLDLVETDYFGLTYVSNKLRTWVSFCCYCNYYRV</sequence>
<dbReference type="CDD" id="cd01765">
    <property type="entry name" value="FERM_F0_F1"/>
    <property type="match status" value="1"/>
</dbReference>
<reference evidence="3" key="1">
    <citation type="submission" date="2019-05" db="EMBL/GenBank/DDBJ databases">
        <title>Annotation for the trematode Fasciolopsis buski.</title>
        <authorList>
            <person name="Choi Y.-J."/>
        </authorList>
    </citation>
    <scope>NUCLEOTIDE SEQUENCE</scope>
    <source>
        <strain evidence="3">HT</strain>
        <tissue evidence="3">Whole worm</tissue>
    </source>
</reference>
<proteinExistence type="predicted"/>
<evidence type="ECO:0000259" key="2">
    <source>
        <dbReference type="PROSITE" id="PS50057"/>
    </source>
</evidence>
<dbReference type="InterPro" id="IPR000299">
    <property type="entry name" value="FERM_domain"/>
</dbReference>
<keyword evidence="4" id="KW-1185">Reference proteome</keyword>
<evidence type="ECO:0000313" key="4">
    <source>
        <dbReference type="Proteomes" id="UP000728185"/>
    </source>
</evidence>
<dbReference type="AlphaFoldDB" id="A0A8E0RVI2"/>
<dbReference type="PANTHER" id="PTHR23280:SF21">
    <property type="entry name" value="PROTEIN 4.1 HOMOLOG"/>
    <property type="match status" value="1"/>
</dbReference>
<name>A0A8E0RVI2_9TREM</name>
<accession>A0A8E0RVI2</accession>
<feature type="compositionally biased region" description="Basic and acidic residues" evidence="1">
    <location>
        <begin position="81"/>
        <end position="99"/>
    </location>
</feature>
<gene>
    <name evidence="3" type="ORF">FBUS_01898</name>
</gene>
<dbReference type="OrthoDB" id="6268983at2759"/>
<protein>
    <submittedName>
        <fullName evidence="3">Septate junction protein</fullName>
    </submittedName>
</protein>
<dbReference type="Gene3D" id="3.10.20.90">
    <property type="entry name" value="Phosphatidylinositol 3-kinase Catalytic Subunit, Chain A, domain 1"/>
    <property type="match status" value="1"/>
</dbReference>
<evidence type="ECO:0000256" key="1">
    <source>
        <dbReference type="SAM" id="MobiDB-lite"/>
    </source>
</evidence>
<feature type="domain" description="FERM" evidence="2">
    <location>
        <begin position="299"/>
        <end position="364"/>
    </location>
</feature>
<feature type="compositionally biased region" description="Basic residues" evidence="1">
    <location>
        <begin position="100"/>
        <end position="117"/>
    </location>
</feature>
<comment type="caution">
    <text evidence="3">The sequence shown here is derived from an EMBL/GenBank/DDBJ whole genome shotgun (WGS) entry which is preliminary data.</text>
</comment>
<dbReference type="InterPro" id="IPR018979">
    <property type="entry name" value="FERM_N"/>
</dbReference>
<dbReference type="EMBL" id="LUCM01005951">
    <property type="protein sequence ID" value="KAA0192028.1"/>
    <property type="molecule type" value="Genomic_DNA"/>
</dbReference>
<organism evidence="3 4">
    <name type="scientific">Fasciolopsis buskii</name>
    <dbReference type="NCBI Taxonomy" id="27845"/>
    <lineage>
        <taxon>Eukaryota</taxon>
        <taxon>Metazoa</taxon>
        <taxon>Spiralia</taxon>
        <taxon>Lophotrochozoa</taxon>
        <taxon>Platyhelminthes</taxon>
        <taxon>Trematoda</taxon>
        <taxon>Digenea</taxon>
        <taxon>Plagiorchiida</taxon>
        <taxon>Echinostomata</taxon>
        <taxon>Echinostomatoidea</taxon>
        <taxon>Fasciolidae</taxon>
        <taxon>Fasciolopsis</taxon>
    </lineage>
</organism>
<dbReference type="Pfam" id="PF09379">
    <property type="entry name" value="FERM_N"/>
    <property type="match status" value="1"/>
</dbReference>